<keyword evidence="2" id="KW-0472">Membrane</keyword>
<protein>
    <submittedName>
        <fullName evidence="3">Uncharacterized protein</fullName>
    </submittedName>
</protein>
<feature type="compositionally biased region" description="Basic and acidic residues" evidence="1">
    <location>
        <begin position="159"/>
        <end position="176"/>
    </location>
</feature>
<dbReference type="RefSeq" id="WP_397710063.1">
    <property type="nucleotide sequence ID" value="NZ_JBIRGN010000002.1"/>
</dbReference>
<feature type="region of interest" description="Disordered" evidence="1">
    <location>
        <begin position="150"/>
        <end position="183"/>
    </location>
</feature>
<evidence type="ECO:0000256" key="2">
    <source>
        <dbReference type="SAM" id="Phobius"/>
    </source>
</evidence>
<evidence type="ECO:0000256" key="1">
    <source>
        <dbReference type="SAM" id="MobiDB-lite"/>
    </source>
</evidence>
<sequence>MSYNQPGPYGGQQPQQPGPYGQQPGQPGPYGQQPQAPQPGYGYPQQAPQGVPPQQGGYSQPQQPGPYGQQQQGPYGQVPPPPPAGGGGGGKKTGLIIGAIVALVAIGGGVWWFTAGKDDSSSAGNSAVADDGKHKLVTPETVLSDYEKAASAGDGFNDDDMKRAEKDGVKNGKPVDAEYQSGDKSNPLAQKMIKFMGVYGDIDDPSKVVDGMFDKMATESEKEGSGTSTGKLVGSPKSFDADGAVIKCQETKVKGGGSGPKEISMPVCIWGDHSTLGVVIPVDMASAMSGKGADLDSAADTATKLRKEVRVKA</sequence>
<evidence type="ECO:0000313" key="3">
    <source>
        <dbReference type="EMBL" id="MFH8545232.1"/>
    </source>
</evidence>
<dbReference type="EMBL" id="JBIRGQ010000002">
    <property type="protein sequence ID" value="MFH8545232.1"/>
    <property type="molecule type" value="Genomic_DNA"/>
</dbReference>
<evidence type="ECO:0000313" key="4">
    <source>
        <dbReference type="Proteomes" id="UP001610818"/>
    </source>
</evidence>
<dbReference type="Proteomes" id="UP001610818">
    <property type="component" value="Unassembled WGS sequence"/>
</dbReference>
<keyword evidence="4" id="KW-1185">Reference proteome</keyword>
<comment type="caution">
    <text evidence="3">The sequence shown here is derived from an EMBL/GenBank/DDBJ whole genome shotgun (WGS) entry which is preliminary data.</text>
</comment>
<keyword evidence="2" id="KW-0812">Transmembrane</keyword>
<feature type="region of interest" description="Disordered" evidence="1">
    <location>
        <begin position="1"/>
        <end position="90"/>
    </location>
</feature>
<reference evidence="3 4" key="1">
    <citation type="submission" date="2024-10" db="EMBL/GenBank/DDBJ databases">
        <title>The Natural Products Discovery Center: Release of the First 8490 Sequenced Strains for Exploring Actinobacteria Biosynthetic Diversity.</title>
        <authorList>
            <person name="Kalkreuter E."/>
            <person name="Kautsar S.A."/>
            <person name="Yang D."/>
            <person name="Bader C.D."/>
            <person name="Teijaro C.N."/>
            <person name="Fluegel L."/>
            <person name="Davis C.M."/>
            <person name="Simpson J.R."/>
            <person name="Lauterbach L."/>
            <person name="Steele A.D."/>
            <person name="Gui C."/>
            <person name="Meng S."/>
            <person name="Li G."/>
            <person name="Viehrig K."/>
            <person name="Ye F."/>
            <person name="Su P."/>
            <person name="Kiefer A.F."/>
            <person name="Nichols A."/>
            <person name="Cepeda A.J."/>
            <person name="Yan W."/>
            <person name="Fan B."/>
            <person name="Jiang Y."/>
            <person name="Adhikari A."/>
            <person name="Zheng C.-J."/>
            <person name="Schuster L."/>
            <person name="Cowan T.M."/>
            <person name="Smanski M.J."/>
            <person name="Chevrette M.G."/>
            <person name="De Carvalho L.P.S."/>
            <person name="Shen B."/>
        </authorList>
    </citation>
    <scope>NUCLEOTIDE SEQUENCE [LARGE SCALE GENOMIC DNA]</scope>
    <source>
        <strain evidence="3 4">NPDC017990</strain>
    </source>
</reference>
<name>A0ABW7QJS6_9ACTN</name>
<feature type="transmembrane region" description="Helical" evidence="2">
    <location>
        <begin position="95"/>
        <end position="113"/>
    </location>
</feature>
<proteinExistence type="predicted"/>
<accession>A0ABW7QJS6</accession>
<keyword evidence="2" id="KW-1133">Transmembrane helix</keyword>
<organism evidence="3 4">
    <name type="scientific">Streptomyces longisporoflavus</name>
    <dbReference type="NCBI Taxonomy" id="28044"/>
    <lineage>
        <taxon>Bacteria</taxon>
        <taxon>Bacillati</taxon>
        <taxon>Actinomycetota</taxon>
        <taxon>Actinomycetes</taxon>
        <taxon>Kitasatosporales</taxon>
        <taxon>Streptomycetaceae</taxon>
        <taxon>Streptomyces</taxon>
    </lineage>
</organism>
<feature type="compositionally biased region" description="Low complexity" evidence="1">
    <location>
        <begin position="1"/>
        <end position="76"/>
    </location>
</feature>
<gene>
    <name evidence="3" type="ORF">ACH4F9_09570</name>
</gene>